<gene>
    <name evidence="3" type="ORF">KL933_004656</name>
</gene>
<keyword evidence="1" id="KW-0560">Oxidoreductase</keyword>
<dbReference type="SUPFAM" id="SSF51197">
    <property type="entry name" value="Clavaminate synthase-like"/>
    <property type="match status" value="1"/>
</dbReference>
<reference evidence="3" key="1">
    <citation type="journal article" date="2021" name="G3 (Bethesda)">
        <title>Genomic diversity, chromosomal rearrangements, and interspecies hybridization in the ogataea polymorpha species complex.</title>
        <authorList>
            <person name="Hanson S.J."/>
            <person name="Cinneide E.O."/>
            <person name="Salzberg L.I."/>
            <person name="Wolfe K.H."/>
            <person name="McGowan J."/>
            <person name="Fitzpatrick D.A."/>
            <person name="Matlin K."/>
        </authorList>
    </citation>
    <scope>NUCLEOTIDE SEQUENCE</scope>
    <source>
        <strain evidence="3">83-405-1</strain>
    </source>
</reference>
<dbReference type="GO" id="GO:0016491">
    <property type="term" value="F:oxidoreductase activity"/>
    <property type="evidence" value="ECO:0007669"/>
    <property type="project" value="UniProtKB-KW"/>
</dbReference>
<dbReference type="AlphaFoldDB" id="A0AAN6D206"/>
<feature type="domain" description="TauD/TfdA-like" evidence="2">
    <location>
        <begin position="50"/>
        <end position="342"/>
    </location>
</feature>
<dbReference type="Pfam" id="PF02668">
    <property type="entry name" value="TauD"/>
    <property type="match status" value="1"/>
</dbReference>
<dbReference type="InterPro" id="IPR042098">
    <property type="entry name" value="TauD-like_sf"/>
</dbReference>
<proteinExistence type="predicted"/>
<evidence type="ECO:0000259" key="2">
    <source>
        <dbReference type="Pfam" id="PF02668"/>
    </source>
</evidence>
<organism evidence="3 4">
    <name type="scientific">Ogataea haglerorum</name>
    <dbReference type="NCBI Taxonomy" id="1937702"/>
    <lineage>
        <taxon>Eukaryota</taxon>
        <taxon>Fungi</taxon>
        <taxon>Dikarya</taxon>
        <taxon>Ascomycota</taxon>
        <taxon>Saccharomycotina</taxon>
        <taxon>Pichiomycetes</taxon>
        <taxon>Pichiales</taxon>
        <taxon>Pichiaceae</taxon>
        <taxon>Ogataea</taxon>
    </lineage>
</organism>
<comment type="caution">
    <text evidence="3">The sequence shown here is derived from an EMBL/GenBank/DDBJ whole genome shotgun (WGS) entry which is preliminary data.</text>
</comment>
<dbReference type="EMBL" id="JAHLUH010000015">
    <property type="protein sequence ID" value="KAG7724834.1"/>
    <property type="molecule type" value="Genomic_DNA"/>
</dbReference>
<dbReference type="Gene3D" id="3.60.130.10">
    <property type="entry name" value="Clavaminate synthase-like"/>
    <property type="match status" value="1"/>
</dbReference>
<protein>
    <recommendedName>
        <fullName evidence="2">TauD/TfdA-like domain-containing protein</fullName>
    </recommendedName>
</protein>
<dbReference type="PANTHER" id="PTHR10696:SF21">
    <property type="entry name" value="TAUD_TFDA-LIKE DOMAIN-CONTAINING PROTEIN"/>
    <property type="match status" value="1"/>
</dbReference>
<sequence length="358" mass="40974">MTDLNLEKILLPNAHVFRGHEFPVAYDLHNDDGSHSPDDVAAFLAELGTQGFFNEQLKNHGVVVLRHTGTTDPEVISRYVEAIATSSGDAEFEQTGATAKRTIVTPHLSTANEGPSGMTIYQHNEFSRFLKYPSKLFFVCTRYKASGGSTPLVHGGELFAALEQIYPDFLTELGNKGLYMKQTWPLETDNNTAWRDYFCFGRNLDRDEDLETQKKKASVLVEEFVSRDYYFDENNDLIVGQHSKPIRSYKASETESYPVLFNSIVAYYGDAKFKSNAYHKTAALEYDNSMPIPEKYLDELVEQSIKLAYHHEWQEDDIAIVDNLQVSHGREPWAGERHILVSMWHRVNKPEYEPWTRK</sequence>
<dbReference type="Proteomes" id="UP000738402">
    <property type="component" value="Unassembled WGS sequence"/>
</dbReference>
<dbReference type="InterPro" id="IPR003819">
    <property type="entry name" value="TauD/TfdA-like"/>
</dbReference>
<dbReference type="InterPro" id="IPR050411">
    <property type="entry name" value="AlphaKG_dependent_hydroxylases"/>
</dbReference>
<name>A0AAN6D206_9ASCO</name>
<evidence type="ECO:0000256" key="1">
    <source>
        <dbReference type="ARBA" id="ARBA00023002"/>
    </source>
</evidence>
<evidence type="ECO:0000313" key="4">
    <source>
        <dbReference type="Proteomes" id="UP000738402"/>
    </source>
</evidence>
<evidence type="ECO:0000313" key="3">
    <source>
        <dbReference type="EMBL" id="KAG7724834.1"/>
    </source>
</evidence>
<dbReference type="PANTHER" id="PTHR10696">
    <property type="entry name" value="GAMMA-BUTYROBETAINE HYDROXYLASE-RELATED"/>
    <property type="match status" value="1"/>
</dbReference>
<accession>A0AAN6D206</accession>